<dbReference type="OrthoDB" id="9806213at2"/>
<dbReference type="InterPro" id="IPR046816">
    <property type="entry name" value="MmeI_Mtase"/>
</dbReference>
<dbReference type="Proteomes" id="UP000001364">
    <property type="component" value="Chromosome"/>
</dbReference>
<keyword evidence="8" id="KW-1185">Reference proteome</keyword>
<proteinExistence type="predicted"/>
<evidence type="ECO:0000256" key="4">
    <source>
        <dbReference type="ARBA" id="ARBA00047942"/>
    </source>
</evidence>
<feature type="domain" description="MmeI-like DNA-methyltransferase" evidence="6">
    <location>
        <begin position="391"/>
        <end position="599"/>
    </location>
</feature>
<dbReference type="GO" id="GO:0009007">
    <property type="term" value="F:site-specific DNA-methyltransferase (adenine-specific) activity"/>
    <property type="evidence" value="ECO:0007669"/>
    <property type="project" value="UniProtKB-EC"/>
</dbReference>
<dbReference type="Pfam" id="PF20465">
    <property type="entry name" value="MmeI_hel"/>
    <property type="match status" value="1"/>
</dbReference>
<dbReference type="PROSITE" id="PS00092">
    <property type="entry name" value="N6_MTASE"/>
    <property type="match status" value="1"/>
</dbReference>
<dbReference type="Gene3D" id="3.40.50.150">
    <property type="entry name" value="Vaccinia Virus protein VP39"/>
    <property type="match status" value="1"/>
</dbReference>
<keyword evidence="2 7" id="KW-0489">Methyltransferase</keyword>
<name>A0A0H3C6H9_CAUVN</name>
<dbReference type="RefSeq" id="YP_002516242.1">
    <property type="nucleotide sequence ID" value="NC_011916.1"/>
</dbReference>
<evidence type="ECO:0000313" key="8">
    <source>
        <dbReference type="Proteomes" id="UP000001364"/>
    </source>
</evidence>
<dbReference type="GO" id="GO:0003676">
    <property type="term" value="F:nucleic acid binding"/>
    <property type="evidence" value="ECO:0007669"/>
    <property type="project" value="InterPro"/>
</dbReference>
<evidence type="ECO:0000256" key="3">
    <source>
        <dbReference type="ARBA" id="ARBA00022679"/>
    </source>
</evidence>
<organism evidence="7 8">
    <name type="scientific">Caulobacter vibrioides (strain NA1000 / CB15N)</name>
    <name type="common">Caulobacter crescentus</name>
    <dbReference type="NCBI Taxonomy" id="565050"/>
    <lineage>
        <taxon>Bacteria</taxon>
        <taxon>Pseudomonadati</taxon>
        <taxon>Pseudomonadota</taxon>
        <taxon>Alphaproteobacteria</taxon>
        <taxon>Caulobacterales</taxon>
        <taxon>Caulobacteraceae</taxon>
        <taxon>Caulobacter</taxon>
    </lineage>
</organism>
<feature type="domain" description="MmeI-like helicase spacer" evidence="5">
    <location>
        <begin position="183"/>
        <end position="253"/>
    </location>
</feature>
<dbReference type="SUPFAM" id="SSF53335">
    <property type="entry name" value="S-adenosyl-L-methionine-dependent methyltransferases"/>
    <property type="match status" value="1"/>
</dbReference>
<dbReference type="InterPro" id="IPR029063">
    <property type="entry name" value="SAM-dependent_MTases_sf"/>
</dbReference>
<evidence type="ECO:0000313" key="7">
    <source>
        <dbReference type="EMBL" id="ACL94334.1"/>
    </source>
</evidence>
<evidence type="ECO:0000259" key="5">
    <source>
        <dbReference type="Pfam" id="PF20465"/>
    </source>
</evidence>
<dbReference type="RefSeq" id="WP_010918711.1">
    <property type="nucleotide sequence ID" value="NC_011916.1"/>
</dbReference>
<dbReference type="Pfam" id="PF20473">
    <property type="entry name" value="MmeI_Mtase"/>
    <property type="match status" value="1"/>
</dbReference>
<dbReference type="KEGG" id="ccs:CCNA_00869"/>
<dbReference type="PATRIC" id="fig|565050.3.peg.856"/>
<protein>
    <recommendedName>
        <fullName evidence="1">site-specific DNA-methyltransferase (adenine-specific)</fullName>
        <ecNumber evidence="1">2.1.1.72</ecNumber>
    </recommendedName>
</protein>
<sequence length="985" mass="110435">MTPAQFVKKWSDSQLRERQASQEHFLDLCRMLEVPTPAEDDPLGERYCFERGAAKTGGGDGWADVWRKGCFGWEYKGKHKNLDAALRQLQAYALDLQNPPYLVVSDMERIIVHTNWTNTISRKIEFTLDDLHEPEKLAMLRQVFDGSDSLKPKISPQELTAKVAQRFGDLGRRLQERGHHPRDVAHFLNRVVFCMFAEDAKLLPEGLFTRLTRSMQMRPPAEAAPQFDALFAMMRAGGMFGADIVHWFNGGLFDEKPALPLERADIKLIHDTAAEHDWSDLDPSVFGNMFEEALKATRERAALGAHYTDREKILKIIDPVITWPLMAQWETALAEIRAALDARAAAEAERKAVLEAAAEAMRADPVKAKAGEAARRKTLTAIAKRSDAALGQAKDRLEAFLSRLAAFRVLDPACGSGNFLYVALHALKDIERRALVDAERLGLEVPTPRVGLACVRGIEIEEYAAELARVTLWIGDLQWHAKNNYRGFAEPILSSLDQIECRDALLNADGTEAQWPAVDVIVGNPPFLGSKRLRDGLGNDYVERLFSTYRGKVPAEADFVAYWIAKAWELVQAQQGRRAGLVTTNSVRGGASRKVLDPIADAGALMEAWADEPWALEGAAVRVSMFGFGDGFAERRLEGRKAEHLHSDFRGASTDVTKALRLKENASIAFMGDTKGGAFDVSGEIAREWLRLPLNPNGRPNSDVLKPWRNAMDMTRRSSDKWIIDFGWTMSEADAALFETPFRHVLLHVKPERDRNNREMYRLNWWKHVEPRQGLMKRVPALSRLLVTPEVSKHRLFIWLDARVLPDHKLQVVTLDDDCSFGVLHSRFHEVWALAAGSWHGSGNDPRYTISTTFETFPFPEGLTPNIAAVDYEGDPRAQAIAAAAAELNRLREAWLNPPDLVRIEPEVVPGYPDRVLPVSPEAGAELKKRTLTNLYNQRPAWLDMAHQRLDAAVAAAYGWPDGLTDDEILERLFALNQERAAAGR</sequence>
<dbReference type="InterPro" id="IPR046819">
    <property type="entry name" value="MmeI_hel"/>
</dbReference>
<gene>
    <name evidence="7" type="ordered locus">CCNA_00869</name>
</gene>
<dbReference type="HOGENOM" id="CLU_005831_1_1_5"/>
<evidence type="ECO:0000259" key="6">
    <source>
        <dbReference type="Pfam" id="PF20473"/>
    </source>
</evidence>
<evidence type="ECO:0000256" key="2">
    <source>
        <dbReference type="ARBA" id="ARBA00022603"/>
    </source>
</evidence>
<dbReference type="InterPro" id="IPR002052">
    <property type="entry name" value="DNA_methylase_N6_adenine_CS"/>
</dbReference>
<dbReference type="PANTHER" id="PTHR33841">
    <property type="entry name" value="DNA METHYLTRANSFERASE YEEA-RELATED"/>
    <property type="match status" value="1"/>
</dbReference>
<dbReference type="PRINTS" id="PR00507">
    <property type="entry name" value="N12N6MTFRASE"/>
</dbReference>
<dbReference type="InterPro" id="IPR050953">
    <property type="entry name" value="N4_N6_ade-DNA_methylase"/>
</dbReference>
<dbReference type="GeneID" id="7329909"/>
<dbReference type="SMR" id="A0A0H3C6H9"/>
<dbReference type="EC" id="2.1.1.72" evidence="1"/>
<dbReference type="AlphaFoldDB" id="A0A0H3C6H9"/>
<dbReference type="PANTHER" id="PTHR33841:SF1">
    <property type="entry name" value="DNA METHYLTRANSFERASE A"/>
    <property type="match status" value="1"/>
</dbReference>
<accession>A0A0H3C6H9</accession>
<evidence type="ECO:0000256" key="1">
    <source>
        <dbReference type="ARBA" id="ARBA00011900"/>
    </source>
</evidence>
<keyword evidence="3" id="KW-0808">Transferase</keyword>
<dbReference type="GO" id="GO:0032259">
    <property type="term" value="P:methylation"/>
    <property type="evidence" value="ECO:0007669"/>
    <property type="project" value="UniProtKB-KW"/>
</dbReference>
<dbReference type="REBASE" id="19984">
    <property type="entry name" value="CcrNAIII"/>
</dbReference>
<comment type="catalytic activity">
    <reaction evidence="4">
        <text>a 2'-deoxyadenosine in DNA + S-adenosyl-L-methionine = an N(6)-methyl-2'-deoxyadenosine in DNA + S-adenosyl-L-homocysteine + H(+)</text>
        <dbReference type="Rhea" id="RHEA:15197"/>
        <dbReference type="Rhea" id="RHEA-COMP:12418"/>
        <dbReference type="Rhea" id="RHEA-COMP:12419"/>
        <dbReference type="ChEBI" id="CHEBI:15378"/>
        <dbReference type="ChEBI" id="CHEBI:57856"/>
        <dbReference type="ChEBI" id="CHEBI:59789"/>
        <dbReference type="ChEBI" id="CHEBI:90615"/>
        <dbReference type="ChEBI" id="CHEBI:90616"/>
        <dbReference type="EC" id="2.1.1.72"/>
    </reaction>
</comment>
<reference evidence="7 8" key="1">
    <citation type="journal article" date="2010" name="J. Bacteriol.">
        <title>The genetic basis of laboratory adaptation in Caulobacter crescentus.</title>
        <authorList>
            <person name="Marks M.E."/>
            <person name="Castro-Rojas C.M."/>
            <person name="Teiling C."/>
            <person name="Du L."/>
            <person name="Kapatral V."/>
            <person name="Walunas T.L."/>
            <person name="Crosson S."/>
        </authorList>
    </citation>
    <scope>NUCLEOTIDE SEQUENCE [LARGE SCALE GENOMIC DNA]</scope>
    <source>
        <strain evidence="8">NA1000 / CB15N</strain>
    </source>
</reference>
<dbReference type="EMBL" id="CP001340">
    <property type="protein sequence ID" value="ACL94334.1"/>
    <property type="molecule type" value="Genomic_DNA"/>
</dbReference>